<organism evidence="1 2">
    <name type="scientific">Methyloceanibacter marginalis</name>
    <dbReference type="NCBI Taxonomy" id="1774971"/>
    <lineage>
        <taxon>Bacteria</taxon>
        <taxon>Pseudomonadati</taxon>
        <taxon>Pseudomonadota</taxon>
        <taxon>Alphaproteobacteria</taxon>
        <taxon>Hyphomicrobiales</taxon>
        <taxon>Hyphomicrobiaceae</taxon>
        <taxon>Methyloceanibacter</taxon>
    </lineage>
</organism>
<gene>
    <name evidence="1" type="ORF">AUC71_11110</name>
</gene>
<dbReference type="Proteomes" id="UP000095042">
    <property type="component" value="Unassembled WGS sequence"/>
</dbReference>
<keyword evidence="2" id="KW-1185">Reference proteome</keyword>
<comment type="caution">
    <text evidence="1">The sequence shown here is derived from an EMBL/GenBank/DDBJ whole genome shotgun (WGS) entry which is preliminary data.</text>
</comment>
<evidence type="ECO:0000313" key="1">
    <source>
        <dbReference type="EMBL" id="ODS03169.1"/>
    </source>
</evidence>
<sequence length="117" mass="12895">MKAPSLAKLTRHGRHHILESSHHNLEPAGNLVVGGFEAANAEPLGFEIVHQLVPLLDQKSNLLFEKRDGGFPIILGEDLLEMPLKLIKRGIKPLKSISLVHRARPPRSTPSTHRQGA</sequence>
<protein>
    <submittedName>
        <fullName evidence="1">Uncharacterized protein</fullName>
    </submittedName>
</protein>
<reference evidence="1 2" key="1">
    <citation type="journal article" date="2016" name="Environ. Microbiol.">
        <title>New Methyloceanibacter diversity from North Sea sediments includes methanotroph containing solely the soluble methane monooxygenase.</title>
        <authorList>
            <person name="Vekeman B."/>
            <person name="Kerckhof F.M."/>
            <person name="Cremers G."/>
            <person name="de Vos P."/>
            <person name="Vandamme P."/>
            <person name="Boon N."/>
            <person name="Op den Camp H.J."/>
            <person name="Heylen K."/>
        </authorList>
    </citation>
    <scope>NUCLEOTIDE SEQUENCE [LARGE SCALE GENOMIC DNA]</scope>
    <source>
        <strain evidence="1 2">R-67177</strain>
    </source>
</reference>
<dbReference type="EMBL" id="LPWD01000155">
    <property type="protein sequence ID" value="ODS03169.1"/>
    <property type="molecule type" value="Genomic_DNA"/>
</dbReference>
<name>A0A1E3WBI2_9HYPH</name>
<evidence type="ECO:0000313" key="2">
    <source>
        <dbReference type="Proteomes" id="UP000095042"/>
    </source>
</evidence>
<accession>A0A1E3WBI2</accession>
<proteinExistence type="predicted"/>
<dbReference type="AlphaFoldDB" id="A0A1E3WBI2"/>